<organism evidence="7">
    <name type="scientific">Timema douglasi</name>
    <name type="common">Walking stick</name>
    <dbReference type="NCBI Taxonomy" id="61478"/>
    <lineage>
        <taxon>Eukaryota</taxon>
        <taxon>Metazoa</taxon>
        <taxon>Ecdysozoa</taxon>
        <taxon>Arthropoda</taxon>
        <taxon>Hexapoda</taxon>
        <taxon>Insecta</taxon>
        <taxon>Pterygota</taxon>
        <taxon>Neoptera</taxon>
        <taxon>Polyneoptera</taxon>
        <taxon>Phasmatodea</taxon>
        <taxon>Timematodea</taxon>
        <taxon>Timematoidea</taxon>
        <taxon>Timematidae</taxon>
        <taxon>Timema</taxon>
    </lineage>
</organism>
<dbReference type="InterPro" id="IPR003613">
    <property type="entry name" value="Ubox_domain"/>
</dbReference>
<dbReference type="InterPro" id="IPR013761">
    <property type="entry name" value="SAM/pointed_sf"/>
</dbReference>
<name>A0A7R8ZC46_TIMDO</name>
<dbReference type="PROSITE" id="PS50105">
    <property type="entry name" value="SAM_DOMAIN"/>
    <property type="match status" value="1"/>
</dbReference>
<accession>A0A7R8ZC46</accession>
<evidence type="ECO:0000256" key="2">
    <source>
        <dbReference type="ARBA" id="ARBA00022574"/>
    </source>
</evidence>
<evidence type="ECO:0000256" key="1">
    <source>
        <dbReference type="ARBA" id="ARBA00020894"/>
    </source>
</evidence>
<dbReference type="AlphaFoldDB" id="A0A7R8ZC46"/>
<dbReference type="InterPro" id="IPR001680">
    <property type="entry name" value="WD40_rpt"/>
</dbReference>
<dbReference type="InterPro" id="IPR013083">
    <property type="entry name" value="Znf_RING/FYVE/PHD"/>
</dbReference>
<dbReference type="PANTHER" id="PTHR46573">
    <property type="entry name" value="WD REPEAT, SAM AND U-BOX DOMAIN-CONTAINING PROTEIN 1"/>
    <property type="match status" value="1"/>
</dbReference>
<keyword evidence="2 4" id="KW-0853">WD repeat</keyword>
<dbReference type="InterPro" id="IPR019775">
    <property type="entry name" value="WD40_repeat_CS"/>
</dbReference>
<dbReference type="PROSITE" id="PS51698">
    <property type="entry name" value="U_BOX"/>
    <property type="match status" value="1"/>
</dbReference>
<dbReference type="GO" id="GO:0016567">
    <property type="term" value="P:protein ubiquitination"/>
    <property type="evidence" value="ECO:0007669"/>
    <property type="project" value="InterPro"/>
</dbReference>
<dbReference type="CDD" id="cd16655">
    <property type="entry name" value="RING-Ubox_WDSUB1-like"/>
    <property type="match status" value="1"/>
</dbReference>
<protein>
    <recommendedName>
        <fullName evidence="1">WD repeat, SAM and U-box domain-containing protein 1</fullName>
    </recommendedName>
</protein>
<dbReference type="InterPro" id="IPR036322">
    <property type="entry name" value="WD40_repeat_dom_sf"/>
</dbReference>
<evidence type="ECO:0000256" key="3">
    <source>
        <dbReference type="ARBA" id="ARBA00022737"/>
    </source>
</evidence>
<dbReference type="PANTHER" id="PTHR46573:SF1">
    <property type="entry name" value="WD REPEAT, SAM AND U-BOX DOMAIN-CONTAINING PROTEIN 1"/>
    <property type="match status" value="1"/>
</dbReference>
<dbReference type="InterPro" id="IPR020472">
    <property type="entry name" value="WD40_PAC1"/>
</dbReference>
<evidence type="ECO:0000313" key="7">
    <source>
        <dbReference type="EMBL" id="CAD7199884.1"/>
    </source>
</evidence>
<dbReference type="Pfam" id="PF00536">
    <property type="entry name" value="SAM_1"/>
    <property type="match status" value="1"/>
</dbReference>
<dbReference type="PROSITE" id="PS50294">
    <property type="entry name" value="WD_REPEATS_REGION"/>
    <property type="match status" value="8"/>
</dbReference>
<feature type="repeat" description="WD" evidence="4">
    <location>
        <begin position="99"/>
        <end position="140"/>
    </location>
</feature>
<feature type="repeat" description="WD" evidence="4">
    <location>
        <begin position="427"/>
        <end position="468"/>
    </location>
</feature>
<dbReference type="PRINTS" id="PR00320">
    <property type="entry name" value="GPROTEINBRPT"/>
</dbReference>
<evidence type="ECO:0000256" key="4">
    <source>
        <dbReference type="PROSITE-ProRule" id="PRU00221"/>
    </source>
</evidence>
<gene>
    <name evidence="7" type="ORF">TDIB3V08_LOCUS6122</name>
</gene>
<feature type="repeat" description="WD" evidence="4">
    <location>
        <begin position="56"/>
        <end position="97"/>
    </location>
</feature>
<dbReference type="PROSITE" id="PS50082">
    <property type="entry name" value="WD_REPEATS_2"/>
    <property type="match status" value="9"/>
</dbReference>
<dbReference type="GO" id="GO:0004842">
    <property type="term" value="F:ubiquitin-protein transferase activity"/>
    <property type="evidence" value="ECO:0007669"/>
    <property type="project" value="InterPro"/>
</dbReference>
<feature type="domain" description="U-box" evidence="6">
    <location>
        <begin position="792"/>
        <end position="866"/>
    </location>
</feature>
<keyword evidence="3" id="KW-0677">Repeat</keyword>
<dbReference type="Gene3D" id="2.130.10.10">
    <property type="entry name" value="YVTN repeat-like/Quinoprotein amine dehydrogenase"/>
    <property type="match status" value="6"/>
</dbReference>
<feature type="repeat" description="WD" evidence="4">
    <location>
        <begin position="621"/>
        <end position="655"/>
    </location>
</feature>
<evidence type="ECO:0000259" key="6">
    <source>
        <dbReference type="PROSITE" id="PS51698"/>
    </source>
</evidence>
<evidence type="ECO:0000259" key="5">
    <source>
        <dbReference type="PROSITE" id="PS50105"/>
    </source>
</evidence>
<dbReference type="SUPFAM" id="SSF57850">
    <property type="entry name" value="RING/U-box"/>
    <property type="match status" value="1"/>
</dbReference>
<reference evidence="7" key="1">
    <citation type="submission" date="2020-11" db="EMBL/GenBank/DDBJ databases">
        <authorList>
            <person name="Tran Van P."/>
        </authorList>
    </citation>
    <scope>NUCLEOTIDE SEQUENCE</scope>
</reference>
<dbReference type="Gene3D" id="1.10.150.50">
    <property type="entry name" value="Transcription Factor, Ets-1"/>
    <property type="match status" value="1"/>
</dbReference>
<dbReference type="SMART" id="SM00320">
    <property type="entry name" value="WD40"/>
    <property type="match status" value="12"/>
</dbReference>
<feature type="domain" description="SAM" evidence="5">
    <location>
        <begin position="715"/>
        <end position="757"/>
    </location>
</feature>
<dbReference type="Pfam" id="PF04564">
    <property type="entry name" value="U-box"/>
    <property type="match status" value="1"/>
</dbReference>
<dbReference type="Gene3D" id="3.30.40.10">
    <property type="entry name" value="Zinc/RING finger domain, C3HC4 (zinc finger)"/>
    <property type="match status" value="1"/>
</dbReference>
<feature type="repeat" description="WD" evidence="4">
    <location>
        <begin position="470"/>
        <end position="511"/>
    </location>
</feature>
<feature type="repeat" description="WD" evidence="4">
    <location>
        <begin position="512"/>
        <end position="543"/>
    </location>
</feature>
<dbReference type="SMART" id="SM00504">
    <property type="entry name" value="Ubox"/>
    <property type="match status" value="1"/>
</dbReference>
<proteinExistence type="predicted"/>
<dbReference type="SUPFAM" id="SSF50969">
    <property type="entry name" value="YVTN repeat-like/Quinoprotein amine dehydrogenase"/>
    <property type="match status" value="1"/>
</dbReference>
<dbReference type="SUPFAM" id="SSF50978">
    <property type="entry name" value="WD40 repeat-like"/>
    <property type="match status" value="2"/>
</dbReference>
<dbReference type="PROSITE" id="PS00678">
    <property type="entry name" value="WD_REPEATS_1"/>
    <property type="match status" value="6"/>
</dbReference>
<dbReference type="CDD" id="cd00200">
    <property type="entry name" value="WD40"/>
    <property type="match status" value="3"/>
</dbReference>
<dbReference type="InterPro" id="IPR011044">
    <property type="entry name" value="Quino_amine_DH_bsu"/>
</dbReference>
<dbReference type="InterPro" id="IPR001660">
    <property type="entry name" value="SAM"/>
</dbReference>
<feature type="repeat" description="WD" evidence="4">
    <location>
        <begin position="141"/>
        <end position="172"/>
    </location>
</feature>
<feature type="repeat" description="WD" evidence="4">
    <location>
        <begin position="258"/>
        <end position="291"/>
    </location>
</feature>
<sequence>MRMLSPKRPRGRPAERSENVLTADIGRFVTPSTDKTVGVYEWKTGLGYVDAPYSPITAHKYGVTCVRFSPRGTMLATASIDGCTILWNTRTGVRISTFIQTSGGAVRVCRFSPDSTLLVTAGDDGTVCTWNLVHRNLIKTFQEHEGTIQAVSFTPDSSFLVTTCTLGVMKLWALSDQWDNSTANRCLYSVDDAHDLGVMSSDFSPVQEINEDDSSLCHRYLLATCGNDHLVKVWLLVVGQFLKHLQSQPCELTLHMSLEGHTSAVTCVKFSAGGNYLASAGLDKTVRLWEMGGSCVSVLEGHSRYVACCCFSRDGILLASGSNDKSLIVWDLAGNLTLDSELVKPCSALSHFGNNNKECSQLYEQEAATSDGNDVKLLQRLDQHGASVNACDFHGNNMLASAASDKFVRLFVRSEEGRFEESEFSPLEGHSYSVNKVEFSPSGNLMASCSLDGTAVLWDVESGSQIGPSVQCNSGGLRACRFSPDGHLLVTAGDDDKASIWNTHSLDLLMCMEGHADAVVAAAFTPDSQYVATTSSDETVKLWCVAPCSEVCLLNQEETHDLGAQSCDFSPAEGNTAGDSLNTRRYRYLLATCGNDSMVKLWHISAYPDEPIATSNLWRTLSGHGGNVMCVRFSPVTGELLASTATDKTARLWNVVPTALSLANKTRLTDAFDCVTTGVGSMDKNIIVWELPQQLVFQSVATGRLRSNQKKLLEWSTEEVIHWLTDIGLEELVEKARKANITGHQLLTLSNEDLLALLDFEEEEELAQKLCLHVYWLRRDDVGVTEVPSDVELPHEFLCPITHEIMRDPVVCTDGFTYERAAINEWFLSGKFTSPMTNATLTDTTCASNTTLRSSIYQFLYGDDIP</sequence>
<dbReference type="EMBL" id="OA567102">
    <property type="protein sequence ID" value="CAD7199884.1"/>
    <property type="molecule type" value="Genomic_DNA"/>
</dbReference>
<dbReference type="InterPro" id="IPR015943">
    <property type="entry name" value="WD40/YVTN_repeat-like_dom_sf"/>
</dbReference>
<feature type="repeat" description="WD" evidence="4">
    <location>
        <begin position="299"/>
        <end position="340"/>
    </location>
</feature>
<dbReference type="InterPro" id="IPR052085">
    <property type="entry name" value="WD-SAM-U-box"/>
</dbReference>
<dbReference type="Pfam" id="PF00400">
    <property type="entry name" value="WD40"/>
    <property type="match status" value="10"/>
</dbReference>